<dbReference type="AlphaFoldDB" id="A0A4U5NXE1"/>
<evidence type="ECO:0000313" key="7">
    <source>
        <dbReference type="EMBL" id="TKR88265.1"/>
    </source>
</evidence>
<evidence type="ECO:0000313" key="9">
    <source>
        <dbReference type="Proteomes" id="UP000298663"/>
    </source>
</evidence>
<evidence type="ECO:0000256" key="2">
    <source>
        <dbReference type="ARBA" id="ARBA00022723"/>
    </source>
</evidence>
<dbReference type="OrthoDB" id="5865631at2759"/>
<name>A0A4U5NXE1_STECR</name>
<dbReference type="InterPro" id="IPR012337">
    <property type="entry name" value="RNaseH-like_sf"/>
</dbReference>
<gene>
    <name evidence="7" type="ORF">L596_012534</name>
    <name evidence="8" type="ORF">L596_012538</name>
</gene>
<evidence type="ECO:0000259" key="6">
    <source>
        <dbReference type="Pfam" id="PF05699"/>
    </source>
</evidence>
<reference evidence="8" key="1">
    <citation type="submission" date="2013-11" db="EMBL/GenBank/DDBJ databases">
        <authorList>
            <person name="Sternberg P."/>
            <person name="Dillman A."/>
            <person name="Macchietto M."/>
        </authorList>
    </citation>
    <scope>NUCLEOTIDE SEQUENCE</scope>
    <source>
        <strain evidence="8">ALL</strain>
    </source>
</reference>
<dbReference type="EMBL" id="AZBU02000003">
    <property type="protein sequence ID" value="TKR88269.1"/>
    <property type="molecule type" value="Genomic_DNA"/>
</dbReference>
<evidence type="ECO:0000313" key="8">
    <source>
        <dbReference type="EMBL" id="TKR88269.1"/>
    </source>
</evidence>
<dbReference type="PANTHER" id="PTHR46481:SF10">
    <property type="entry name" value="ZINC FINGER BED DOMAIN-CONTAINING PROTEIN 39"/>
    <property type="match status" value="1"/>
</dbReference>
<keyword evidence="5" id="KW-0539">Nucleus</keyword>
<keyword evidence="9" id="KW-1185">Reference proteome</keyword>
<dbReference type="SUPFAM" id="SSF53098">
    <property type="entry name" value="Ribonuclease H-like"/>
    <property type="match status" value="1"/>
</dbReference>
<sequence>MGPANRSFYVVEEYLKLPCESRRSNPLEYWNRPCNSAKLPILRRLAMKFLSAPATSAESERLFSAAALTLTDSHKSMSTETLQMGCFCTVMSRLKDINQLKIFSVIAAIVSSC</sequence>
<comment type="caution">
    <text evidence="8">The sequence shown here is derived from an EMBL/GenBank/DDBJ whole genome shotgun (WGS) entry which is preliminary data.</text>
</comment>
<reference evidence="8" key="3">
    <citation type="journal article" date="2019" name="G3 (Bethesda)">
        <title>Hybrid Assembly of the Genome of the Entomopathogenic Nematode Steinernema carpocapsae Identifies the X-Chromosome.</title>
        <authorList>
            <person name="Serra L."/>
            <person name="Macchietto M."/>
            <person name="Macias-Munoz A."/>
            <person name="McGill C.J."/>
            <person name="Rodriguez I.M."/>
            <person name="Rodriguez B."/>
            <person name="Murad R."/>
            <person name="Mortazavi A."/>
        </authorList>
    </citation>
    <scope>NUCLEOTIDE SEQUENCE</scope>
    <source>
        <strain evidence="8">ALL</strain>
    </source>
</reference>
<keyword evidence="4" id="KW-0862">Zinc</keyword>
<organism evidence="8 9">
    <name type="scientific">Steinernema carpocapsae</name>
    <name type="common">Entomopathogenic nematode</name>
    <dbReference type="NCBI Taxonomy" id="34508"/>
    <lineage>
        <taxon>Eukaryota</taxon>
        <taxon>Metazoa</taxon>
        <taxon>Ecdysozoa</taxon>
        <taxon>Nematoda</taxon>
        <taxon>Chromadorea</taxon>
        <taxon>Rhabditida</taxon>
        <taxon>Tylenchina</taxon>
        <taxon>Panagrolaimomorpha</taxon>
        <taxon>Strongyloidoidea</taxon>
        <taxon>Steinernematidae</taxon>
        <taxon>Steinernema</taxon>
    </lineage>
</organism>
<dbReference type="GO" id="GO:0046983">
    <property type="term" value="F:protein dimerization activity"/>
    <property type="evidence" value="ECO:0007669"/>
    <property type="project" value="InterPro"/>
</dbReference>
<dbReference type="Proteomes" id="UP000298663">
    <property type="component" value="Unassembled WGS sequence"/>
</dbReference>
<proteinExistence type="predicted"/>
<evidence type="ECO:0000256" key="4">
    <source>
        <dbReference type="ARBA" id="ARBA00022833"/>
    </source>
</evidence>
<dbReference type="GO" id="GO:0005634">
    <property type="term" value="C:nucleus"/>
    <property type="evidence" value="ECO:0007669"/>
    <property type="project" value="UniProtKB-SubCell"/>
</dbReference>
<comment type="subcellular location">
    <subcellularLocation>
        <location evidence="1">Nucleus</location>
    </subcellularLocation>
</comment>
<dbReference type="PANTHER" id="PTHR46481">
    <property type="entry name" value="ZINC FINGER BED DOMAIN-CONTAINING PROTEIN 4"/>
    <property type="match status" value="1"/>
</dbReference>
<feature type="domain" description="HAT C-terminal dimerisation" evidence="6">
    <location>
        <begin position="12"/>
        <end position="84"/>
    </location>
</feature>
<dbReference type="EMBL" id="AZBU02000003">
    <property type="protein sequence ID" value="TKR88265.1"/>
    <property type="molecule type" value="Genomic_DNA"/>
</dbReference>
<evidence type="ECO:0000256" key="5">
    <source>
        <dbReference type="ARBA" id="ARBA00023242"/>
    </source>
</evidence>
<accession>A0A4U5NXE1</accession>
<dbReference type="Pfam" id="PF05699">
    <property type="entry name" value="Dimer_Tnp_hAT"/>
    <property type="match status" value="1"/>
</dbReference>
<evidence type="ECO:0000256" key="3">
    <source>
        <dbReference type="ARBA" id="ARBA00022771"/>
    </source>
</evidence>
<protein>
    <recommendedName>
        <fullName evidence="6">HAT C-terminal dimerisation domain-containing protein</fullName>
    </recommendedName>
</protein>
<evidence type="ECO:0000256" key="1">
    <source>
        <dbReference type="ARBA" id="ARBA00004123"/>
    </source>
</evidence>
<dbReference type="InterPro" id="IPR052035">
    <property type="entry name" value="ZnF_BED_domain_contain"/>
</dbReference>
<keyword evidence="2" id="KW-0479">Metal-binding</keyword>
<dbReference type="InterPro" id="IPR008906">
    <property type="entry name" value="HATC_C_dom"/>
</dbReference>
<keyword evidence="3" id="KW-0863">Zinc-finger</keyword>
<dbReference type="GO" id="GO:0008270">
    <property type="term" value="F:zinc ion binding"/>
    <property type="evidence" value="ECO:0007669"/>
    <property type="project" value="UniProtKB-KW"/>
</dbReference>
<reference evidence="8 9" key="2">
    <citation type="journal article" date="2015" name="Genome Biol.">
        <title>Comparative genomics of Steinernema reveals deeply conserved gene regulatory networks.</title>
        <authorList>
            <person name="Dillman A.R."/>
            <person name="Macchietto M."/>
            <person name="Porter C.F."/>
            <person name="Rogers A."/>
            <person name="Williams B."/>
            <person name="Antoshechkin I."/>
            <person name="Lee M.M."/>
            <person name="Goodwin Z."/>
            <person name="Lu X."/>
            <person name="Lewis E.E."/>
            <person name="Goodrich-Blair H."/>
            <person name="Stock S.P."/>
            <person name="Adams B.J."/>
            <person name="Sternberg P.W."/>
            <person name="Mortazavi A."/>
        </authorList>
    </citation>
    <scope>NUCLEOTIDE SEQUENCE [LARGE SCALE GENOMIC DNA]</scope>
    <source>
        <strain evidence="8 9">ALL</strain>
    </source>
</reference>